<dbReference type="GeneID" id="86881938"/>
<feature type="transmembrane region" description="Helical" evidence="1">
    <location>
        <begin position="6"/>
        <end position="24"/>
    </location>
</feature>
<comment type="caution">
    <text evidence="3">The sequence shown here is derived from an EMBL/GenBank/DDBJ whole genome shotgun (WGS) entry which is preliminary data.</text>
</comment>
<evidence type="ECO:0000313" key="2">
    <source>
        <dbReference type="EMBL" id="MDX8330420.1"/>
    </source>
</evidence>
<dbReference type="RefSeq" id="WP_103659996.1">
    <property type="nucleotide sequence ID" value="NZ_CP192764.1"/>
</dbReference>
<name>A0AAE5RTX0_9HYPH</name>
<accession>A0AAE5RTX0</accession>
<dbReference type="Proteomes" id="UP001277561">
    <property type="component" value="Unassembled WGS sequence"/>
</dbReference>
<evidence type="ECO:0000256" key="1">
    <source>
        <dbReference type="SAM" id="Phobius"/>
    </source>
</evidence>
<feature type="transmembrane region" description="Helical" evidence="1">
    <location>
        <begin position="55"/>
        <end position="76"/>
    </location>
</feature>
<keyword evidence="1" id="KW-0812">Transmembrane</keyword>
<gene>
    <name evidence="3" type="ORF">CPJ18_21705</name>
    <name evidence="2" type="ORF">RMS29_14355</name>
</gene>
<reference evidence="3 4" key="1">
    <citation type="journal article" date="2018" name="Syst. Appl. Microbiol.">
        <title>Agrobacterium rosae sp. nov., isolated from galls on different agricultural crops.</title>
        <authorList>
            <person name="Kuzmanovic N."/>
            <person name="Pulawska J."/>
            <person name="Smalla K."/>
            <person name="Nesme X."/>
        </authorList>
    </citation>
    <scope>NUCLEOTIDE SEQUENCE [LARGE SCALE GENOMIC DNA]</scope>
    <source>
        <strain evidence="3 4">NCPPB 1650</strain>
    </source>
</reference>
<keyword evidence="1" id="KW-0472">Membrane</keyword>
<evidence type="ECO:0000313" key="5">
    <source>
        <dbReference type="Proteomes" id="UP001277561"/>
    </source>
</evidence>
<protein>
    <submittedName>
        <fullName evidence="3">Uncharacterized protein</fullName>
    </submittedName>
</protein>
<feature type="transmembrane region" description="Helical" evidence="1">
    <location>
        <begin position="31"/>
        <end position="49"/>
    </location>
</feature>
<dbReference type="AlphaFoldDB" id="A0AAE5RTX0"/>
<proteinExistence type="predicted"/>
<evidence type="ECO:0000313" key="4">
    <source>
        <dbReference type="Proteomes" id="UP000237447"/>
    </source>
</evidence>
<reference evidence="2 5" key="2">
    <citation type="journal article" date="2023" name="Phytobiomes J">
        <title>Deciphering the key players within the bacterial microbiota associated with aerial crown gall tumors on rhododendron: Insights into the gallobiome.</title>
        <authorList>
            <person name="Kuzmanovic N."/>
            <person name="Nesme J."/>
            <person name="Wolf J."/>
            <person name="Neumann-Schaal M."/>
            <person name="Petersen J."/>
            <person name="Fernandez-Gnecco G."/>
            <person name="Sproeer C."/>
            <person name="Bunk B."/>
            <person name="Overmann J."/>
            <person name="Sorensen S.J."/>
            <person name="Idczak E."/>
            <person name="Smalla K."/>
        </authorList>
    </citation>
    <scope>NUCLEOTIDE SEQUENCE [LARGE SCALE GENOMIC DNA]</scope>
    <source>
        <strain evidence="2">Rho-14.1</strain>
        <strain evidence="5">rho-14.1</strain>
    </source>
</reference>
<organism evidence="3 4">
    <name type="scientific">Agrobacterium rosae</name>
    <dbReference type="NCBI Taxonomy" id="1972867"/>
    <lineage>
        <taxon>Bacteria</taxon>
        <taxon>Pseudomonadati</taxon>
        <taxon>Pseudomonadota</taxon>
        <taxon>Alphaproteobacteria</taxon>
        <taxon>Hyphomicrobiales</taxon>
        <taxon>Rhizobiaceae</taxon>
        <taxon>Rhizobium/Agrobacterium group</taxon>
        <taxon>Agrobacterium</taxon>
    </lineage>
</organism>
<keyword evidence="5" id="KW-1185">Reference proteome</keyword>
<dbReference type="Proteomes" id="UP000237447">
    <property type="component" value="Unassembled WGS sequence"/>
</dbReference>
<keyword evidence="1" id="KW-1133">Transmembrane helix</keyword>
<feature type="transmembrane region" description="Helical" evidence="1">
    <location>
        <begin position="88"/>
        <end position="112"/>
    </location>
</feature>
<evidence type="ECO:0000313" key="3">
    <source>
        <dbReference type="EMBL" id="POO49361.1"/>
    </source>
</evidence>
<sequence length="358" mass="39446">MTPTISYLIIALMYGVGFLFPMLRIHSRRDWWISLLAHIVFVCAIIALAGTGGFFVLMALSIPVFVYVIGAVAGHITRSVLLLTKKRVFSLGGLVAACLGLAIPPAALAAHWSYKNWQAEKAYARLPDAATLPDIAACSGFRNIGKLLDRTLILPHQGEQSGIPSRSVSIRYPIQFESFPSKHPKPGVKVEVARFQMHSDDATPVTEQDKRDSQGKVIPLMERRPLTTFNFSTGWPTARTANRLLNSLQGNFSSLNAPPDLELVPSTVPGLQRFINQNRMDRSLWSTSYIAMNNGEITELIQCASKDRYPNPGCSFRFDVATVSIEGTFRPANIANWPKTRSQLEAFAECSIAAAQPQ</sequence>
<dbReference type="EMBL" id="JAVRAD010000006">
    <property type="protein sequence ID" value="MDX8330420.1"/>
    <property type="molecule type" value="Genomic_DNA"/>
</dbReference>
<dbReference type="EMBL" id="NXEJ01000010">
    <property type="protein sequence ID" value="POO49361.1"/>
    <property type="molecule type" value="Genomic_DNA"/>
</dbReference>